<comment type="similarity">
    <text evidence="3">Belongs to the cytochrome c oxidase subunit 5C family.</text>
</comment>
<keyword evidence="8 10" id="KW-0472">Membrane</keyword>
<evidence type="ECO:0000256" key="5">
    <source>
        <dbReference type="ARBA" id="ARBA00022792"/>
    </source>
</evidence>
<evidence type="ECO:0000256" key="8">
    <source>
        <dbReference type="ARBA" id="ARBA00023136"/>
    </source>
</evidence>
<keyword evidence="5" id="KW-0999">Mitochondrion inner membrane</keyword>
<feature type="region of interest" description="Disordered" evidence="9">
    <location>
        <begin position="1"/>
        <end position="26"/>
    </location>
</feature>
<comment type="subcellular location">
    <subcellularLocation>
        <location evidence="2">Mitochondrion inner membrane</location>
    </subcellularLocation>
</comment>
<gene>
    <name evidence="11" type="ORF">DM860_016825</name>
</gene>
<dbReference type="PANTHER" id="PTHR34372:SF4">
    <property type="entry name" value="CYTOCHROME C OXIDASE SUBUNIT 5C-1-LIKE"/>
    <property type="match status" value="1"/>
</dbReference>
<evidence type="ECO:0000256" key="2">
    <source>
        <dbReference type="ARBA" id="ARBA00004273"/>
    </source>
</evidence>
<dbReference type="GO" id="GO:0005743">
    <property type="term" value="C:mitochondrial inner membrane"/>
    <property type="evidence" value="ECO:0007669"/>
    <property type="project" value="UniProtKB-SubCell"/>
</dbReference>
<dbReference type="EMBL" id="NQVE01000072">
    <property type="protein sequence ID" value="RAL50049.1"/>
    <property type="molecule type" value="Genomic_DNA"/>
</dbReference>
<dbReference type="InterPro" id="IPR008432">
    <property type="entry name" value="COX5C"/>
</dbReference>
<comment type="function">
    <text evidence="1">This protein is one of the nuclear-coded polypeptide chains of cytochrome c oxidase, the terminal oxidase in mitochondrial electron transport.</text>
</comment>
<sequence length="112" mass="12043">MADSGVEAVQDSAAAQDFGHQVDSPTPCAPTLWLEKDGGEGFRKKGQQAMGGRVPHVELGGPLFYKEIAMGLALGLAAAYAWKAKHREMQKRTKAFYQHLDSGHISVAAEDC</sequence>
<dbReference type="Proteomes" id="UP000249390">
    <property type="component" value="Unassembled WGS sequence"/>
</dbReference>
<protein>
    <recommendedName>
        <fullName evidence="13">Cytochrome c oxidase subunit 5C</fullName>
    </recommendedName>
</protein>
<keyword evidence="6 10" id="KW-1133">Transmembrane helix</keyword>
<keyword evidence="4 10" id="KW-0812">Transmembrane</keyword>
<evidence type="ECO:0000313" key="11">
    <source>
        <dbReference type="EMBL" id="RAL50049.1"/>
    </source>
</evidence>
<evidence type="ECO:0000256" key="7">
    <source>
        <dbReference type="ARBA" id="ARBA00023128"/>
    </source>
</evidence>
<evidence type="ECO:0008006" key="13">
    <source>
        <dbReference type="Google" id="ProtNLM"/>
    </source>
</evidence>
<organism evidence="11 12">
    <name type="scientific">Cuscuta australis</name>
    <dbReference type="NCBI Taxonomy" id="267555"/>
    <lineage>
        <taxon>Eukaryota</taxon>
        <taxon>Viridiplantae</taxon>
        <taxon>Streptophyta</taxon>
        <taxon>Embryophyta</taxon>
        <taxon>Tracheophyta</taxon>
        <taxon>Spermatophyta</taxon>
        <taxon>Magnoliopsida</taxon>
        <taxon>eudicotyledons</taxon>
        <taxon>Gunneridae</taxon>
        <taxon>Pentapetalae</taxon>
        <taxon>asterids</taxon>
        <taxon>lamiids</taxon>
        <taxon>Solanales</taxon>
        <taxon>Convolvulaceae</taxon>
        <taxon>Cuscuteae</taxon>
        <taxon>Cuscuta</taxon>
        <taxon>Cuscuta subgen. Grammica</taxon>
        <taxon>Cuscuta sect. Cleistogrammica</taxon>
    </lineage>
</organism>
<reference evidence="11 12" key="1">
    <citation type="submission" date="2018-06" db="EMBL/GenBank/DDBJ databases">
        <title>The Genome of Cuscuta australis (Dodder) Provides Insight into the Evolution of Plant Parasitism.</title>
        <authorList>
            <person name="Liu H."/>
        </authorList>
    </citation>
    <scope>NUCLEOTIDE SEQUENCE [LARGE SCALE GENOMIC DNA]</scope>
    <source>
        <strain evidence="12">cv. Yunnan</strain>
        <tissue evidence="11">Vines</tissue>
    </source>
</reference>
<keyword evidence="7" id="KW-0496">Mitochondrion</keyword>
<evidence type="ECO:0000256" key="1">
    <source>
        <dbReference type="ARBA" id="ARBA00002480"/>
    </source>
</evidence>
<evidence type="ECO:0000256" key="10">
    <source>
        <dbReference type="SAM" id="Phobius"/>
    </source>
</evidence>
<name>A0A328E0B5_9ASTE</name>
<evidence type="ECO:0000256" key="3">
    <source>
        <dbReference type="ARBA" id="ARBA00009591"/>
    </source>
</evidence>
<feature type="transmembrane region" description="Helical" evidence="10">
    <location>
        <begin position="63"/>
        <end position="82"/>
    </location>
</feature>
<keyword evidence="12" id="KW-1185">Reference proteome</keyword>
<evidence type="ECO:0000256" key="6">
    <source>
        <dbReference type="ARBA" id="ARBA00022989"/>
    </source>
</evidence>
<evidence type="ECO:0000256" key="4">
    <source>
        <dbReference type="ARBA" id="ARBA00022692"/>
    </source>
</evidence>
<dbReference type="PANTHER" id="PTHR34372">
    <property type="entry name" value="CYTOCHROME C OXIDASE SUBUNIT 5C-2-RELATED"/>
    <property type="match status" value="1"/>
</dbReference>
<comment type="caution">
    <text evidence="11">The sequence shown here is derived from an EMBL/GenBank/DDBJ whole genome shotgun (WGS) entry which is preliminary data.</text>
</comment>
<evidence type="ECO:0000256" key="9">
    <source>
        <dbReference type="SAM" id="MobiDB-lite"/>
    </source>
</evidence>
<dbReference type="AlphaFoldDB" id="A0A328E0B5"/>
<accession>A0A328E0B5</accession>
<proteinExistence type="inferred from homology"/>
<evidence type="ECO:0000313" key="12">
    <source>
        <dbReference type="Proteomes" id="UP000249390"/>
    </source>
</evidence>